<organism evidence="1 2">
    <name type="scientific">Moritella yayanosii</name>
    <dbReference type="NCBI Taxonomy" id="69539"/>
    <lineage>
        <taxon>Bacteria</taxon>
        <taxon>Pseudomonadati</taxon>
        <taxon>Pseudomonadota</taxon>
        <taxon>Gammaproteobacteria</taxon>
        <taxon>Alteromonadales</taxon>
        <taxon>Moritellaceae</taxon>
        <taxon>Moritella</taxon>
    </lineage>
</organism>
<dbReference type="EMBL" id="LS483250">
    <property type="protein sequence ID" value="SQD79176.1"/>
    <property type="molecule type" value="Genomic_DNA"/>
</dbReference>
<evidence type="ECO:0008006" key="3">
    <source>
        <dbReference type="Google" id="ProtNLM"/>
    </source>
</evidence>
<proteinExistence type="predicted"/>
<dbReference type="KEGG" id="mya:MORIYA_2704"/>
<evidence type="ECO:0000313" key="2">
    <source>
        <dbReference type="Proteomes" id="UP000250163"/>
    </source>
</evidence>
<reference evidence="2" key="1">
    <citation type="submission" date="2018-05" db="EMBL/GenBank/DDBJ databases">
        <authorList>
            <person name="Cea G.-C."/>
            <person name="William W."/>
        </authorList>
    </citation>
    <scope>NUCLEOTIDE SEQUENCE [LARGE SCALE GENOMIC DNA]</scope>
    <source>
        <strain evidence="2">DB21MT 5</strain>
    </source>
</reference>
<protein>
    <recommendedName>
        <fullName evidence="3">DUF1415 domain-containing protein</fullName>
    </recommendedName>
</protein>
<dbReference type="OrthoDB" id="277390at2"/>
<keyword evidence="2" id="KW-1185">Reference proteome</keyword>
<gene>
    <name evidence="1" type="ORF">MORIYA_2704</name>
</gene>
<dbReference type="InterPro" id="IPR009858">
    <property type="entry name" value="DUF1415"/>
</dbReference>
<evidence type="ECO:0000313" key="1">
    <source>
        <dbReference type="EMBL" id="SQD79176.1"/>
    </source>
</evidence>
<dbReference type="AlphaFoldDB" id="A0A330LSL4"/>
<dbReference type="RefSeq" id="WP_112715704.1">
    <property type="nucleotide sequence ID" value="NZ_LS483250.1"/>
</dbReference>
<dbReference type="Pfam" id="PF07209">
    <property type="entry name" value="DUF1415"/>
    <property type="match status" value="1"/>
</dbReference>
<sequence>MTDNHEIIKLQTLKWVKEIIVKYNICPFAKKELERKKIHCTVLDGTDLTELLEHVNAELIRLDTNKDIATTLVVVPKLSGNFDAFLDLIDYSNDLLEMQDYEGVYQLAHMHPKYRFDDTTMQDAANFTNRSPYPILHIIREDEMARVLRVFPNPEEIPERNIELLRKKGFAEINAELEACFNVEKIRL</sequence>
<dbReference type="Proteomes" id="UP000250163">
    <property type="component" value="Chromosome MORIYA"/>
</dbReference>
<accession>A0A330LSL4</accession>
<name>A0A330LSL4_9GAMM</name>